<sequence>MQENEKDKRLQKQLDFIREIDKEKEIFRQTYLADASRKENDAEHAWHMAIMTMLLSEYANEKIDVLKTVGMLLIHDIVEIDAGDTYAYDEAGKATQHEREQKAAERIYGLLPKEQGEPLLELWEEFEAQQTPEARFARTMDNIQPMLLNDASGGLSWREHSVKLSQILGRNKCTALGSEKIWDYAFNNILKKHVESGNIIDDEGVFSAEAGARAKASERNGR</sequence>
<protein>
    <submittedName>
        <fullName evidence="4">Putative hydrolase of HD superfamily</fullName>
    </submittedName>
</protein>
<dbReference type="Gene3D" id="1.10.3210.10">
    <property type="entry name" value="Hypothetical protein af1432"/>
    <property type="match status" value="1"/>
</dbReference>
<dbReference type="GO" id="GO:0046872">
    <property type="term" value="F:metal ion binding"/>
    <property type="evidence" value="ECO:0007669"/>
    <property type="project" value="UniProtKB-KW"/>
</dbReference>
<accession>A0A0M6WTQ7</accession>
<organism evidence="4 5">
    <name type="scientific">Agathobacter rectalis</name>
    <dbReference type="NCBI Taxonomy" id="39491"/>
    <lineage>
        <taxon>Bacteria</taxon>
        <taxon>Bacillati</taxon>
        <taxon>Bacillota</taxon>
        <taxon>Clostridia</taxon>
        <taxon>Lachnospirales</taxon>
        <taxon>Lachnospiraceae</taxon>
        <taxon>Agathobacter</taxon>
    </lineage>
</organism>
<dbReference type="AlphaFoldDB" id="A0A0M6WTQ7"/>
<dbReference type="EMBL" id="CVRQ01000025">
    <property type="protein sequence ID" value="CRL40133.1"/>
    <property type="molecule type" value="Genomic_DNA"/>
</dbReference>
<keyword evidence="5" id="KW-1185">Reference proteome</keyword>
<reference evidence="5" key="1">
    <citation type="submission" date="2015-05" db="EMBL/GenBank/DDBJ databases">
        <authorList>
            <consortium name="Pathogen Informatics"/>
        </authorList>
    </citation>
    <scope>NUCLEOTIDE SEQUENCE [LARGE SCALE GENOMIC DNA]</scope>
    <source>
        <strain evidence="5">T1-815</strain>
    </source>
</reference>
<dbReference type="GO" id="GO:0002953">
    <property type="term" value="F:5'-deoxynucleotidase activity"/>
    <property type="evidence" value="ECO:0007669"/>
    <property type="project" value="InterPro"/>
</dbReference>
<evidence type="ECO:0000313" key="4">
    <source>
        <dbReference type="EMBL" id="CRL40133.1"/>
    </source>
</evidence>
<dbReference type="SUPFAM" id="SSF109604">
    <property type="entry name" value="HD-domain/PDEase-like"/>
    <property type="match status" value="1"/>
</dbReference>
<dbReference type="InterPro" id="IPR006674">
    <property type="entry name" value="HD_domain"/>
</dbReference>
<gene>
    <name evidence="4" type="ORF">T1815_22511</name>
</gene>
<dbReference type="PANTHER" id="PTHR11845">
    <property type="entry name" value="5'-DEOXYNUCLEOTIDASE HDDC2"/>
    <property type="match status" value="1"/>
</dbReference>
<evidence type="ECO:0000259" key="3">
    <source>
        <dbReference type="Pfam" id="PF13023"/>
    </source>
</evidence>
<dbReference type="InterPro" id="IPR039356">
    <property type="entry name" value="YfbR/HDDC2"/>
</dbReference>
<evidence type="ECO:0000313" key="5">
    <source>
        <dbReference type="Proteomes" id="UP000049472"/>
    </source>
</evidence>
<evidence type="ECO:0000256" key="1">
    <source>
        <dbReference type="ARBA" id="ARBA00022723"/>
    </source>
</evidence>
<dbReference type="RefSeq" id="WP_055062266.1">
    <property type="nucleotide sequence ID" value="NZ_CVRQ01000025.1"/>
</dbReference>
<proteinExistence type="predicted"/>
<dbReference type="Proteomes" id="UP000049472">
    <property type="component" value="Unassembled WGS sequence"/>
</dbReference>
<keyword evidence="2 4" id="KW-0378">Hydrolase</keyword>
<keyword evidence="1" id="KW-0479">Metal-binding</keyword>
<feature type="domain" description="HD" evidence="3">
    <location>
        <begin position="20"/>
        <end position="182"/>
    </location>
</feature>
<name>A0A0M6WTQ7_9FIRM</name>
<dbReference type="Pfam" id="PF13023">
    <property type="entry name" value="HD_3"/>
    <property type="match status" value="1"/>
</dbReference>
<dbReference type="PANTHER" id="PTHR11845:SF13">
    <property type="entry name" value="5'-DEOXYNUCLEOTIDASE HDDC2"/>
    <property type="match status" value="1"/>
</dbReference>
<dbReference type="GO" id="GO:0005737">
    <property type="term" value="C:cytoplasm"/>
    <property type="evidence" value="ECO:0007669"/>
    <property type="project" value="TreeGrafter"/>
</dbReference>
<evidence type="ECO:0000256" key="2">
    <source>
        <dbReference type="ARBA" id="ARBA00022801"/>
    </source>
</evidence>